<dbReference type="GeneID" id="90611137"/>
<sequence length="253" mass="27593">MAEPISKQQMACDEATAKSLIADNWHAVRQSVSETAERCGRAADSVRVVGVTKYVDAEITSWLVEAGCHDLGENRPQLLESKFQTLDDADIRWHQIGNLQRNKVRRLLPAEPLVHAIASERLLDTLHSESLLQSRSIDGLIEINVSEEEAKTGLPINQLEPLLVHWQSLEDSSNAGLQIKGLMAMAGWGTNESAAAKQFAKLRELRDQMESATGVSLPELSMGMSGDYPAAIAEGATLVRIGTRLFQGVLPTG</sequence>
<keyword evidence="1 2" id="KW-0663">Pyridoxal phosphate</keyword>
<dbReference type="PANTHER" id="PTHR10146">
    <property type="entry name" value="PROLINE SYNTHETASE CO-TRANSCRIBED BACTERIAL HOMOLOG PROTEIN"/>
    <property type="match status" value="1"/>
</dbReference>
<dbReference type="PIRSF" id="PIRSF004848">
    <property type="entry name" value="YBL036c_PLPDEIII"/>
    <property type="match status" value="1"/>
</dbReference>
<gene>
    <name evidence="4" type="ORF">CEE69_24730</name>
</gene>
<dbReference type="HAMAP" id="MF_02087">
    <property type="entry name" value="PLP_homeostasis"/>
    <property type="match status" value="1"/>
</dbReference>
<evidence type="ECO:0000313" key="4">
    <source>
        <dbReference type="EMBL" id="PHQ32649.1"/>
    </source>
</evidence>
<dbReference type="AlphaFoldDB" id="A0A2G1W1T6"/>
<dbReference type="InterPro" id="IPR011078">
    <property type="entry name" value="PyrdxlP_homeostasis"/>
</dbReference>
<dbReference type="Gene3D" id="3.20.20.10">
    <property type="entry name" value="Alanine racemase"/>
    <property type="match status" value="1"/>
</dbReference>
<evidence type="ECO:0000313" key="5">
    <source>
        <dbReference type="Proteomes" id="UP000225740"/>
    </source>
</evidence>
<dbReference type="Proteomes" id="UP000225740">
    <property type="component" value="Unassembled WGS sequence"/>
</dbReference>
<dbReference type="CDD" id="cd00635">
    <property type="entry name" value="PLPDE_III_YBL036c_like"/>
    <property type="match status" value="1"/>
</dbReference>
<keyword evidence="5" id="KW-1185">Reference proteome</keyword>
<name>A0A2G1W1T6_9BACT</name>
<dbReference type="RefSeq" id="WP_099263308.1">
    <property type="nucleotide sequence ID" value="NZ_NIZW01000024.1"/>
</dbReference>
<reference evidence="4 5" key="1">
    <citation type="submission" date="2017-06" db="EMBL/GenBank/DDBJ databases">
        <title>Description of Rhodopirellula bahusiensis sp. nov.</title>
        <authorList>
            <person name="Kizina J."/>
            <person name="Harder J."/>
        </authorList>
    </citation>
    <scope>NUCLEOTIDE SEQUENCE [LARGE SCALE GENOMIC DNA]</scope>
    <source>
        <strain evidence="4 5">SWK21</strain>
    </source>
</reference>
<dbReference type="GO" id="GO:0030170">
    <property type="term" value="F:pyridoxal phosphate binding"/>
    <property type="evidence" value="ECO:0007669"/>
    <property type="project" value="UniProtKB-UniRule"/>
</dbReference>
<evidence type="ECO:0000256" key="2">
    <source>
        <dbReference type="HAMAP-Rule" id="MF_02087"/>
    </source>
</evidence>
<dbReference type="InterPro" id="IPR029066">
    <property type="entry name" value="PLP-binding_barrel"/>
</dbReference>
<comment type="cofactor">
    <cofactor evidence="3">
        <name>pyridoxal 5'-phosphate</name>
        <dbReference type="ChEBI" id="CHEBI:597326"/>
    </cofactor>
</comment>
<proteinExistence type="inferred from homology"/>
<accession>A0A2G1W1T6</accession>
<comment type="function">
    <text evidence="2">Pyridoxal 5'-phosphate (PLP)-binding protein, which is involved in PLP homeostasis.</text>
</comment>
<dbReference type="FunFam" id="3.20.20.10:FF:000056">
    <property type="entry name" value="Pyridoxal phosphate homeostasis protein"/>
    <property type="match status" value="1"/>
</dbReference>
<dbReference type="SUPFAM" id="SSF51419">
    <property type="entry name" value="PLP-binding barrel"/>
    <property type="match status" value="1"/>
</dbReference>
<comment type="caution">
    <text evidence="4">The sequence shown here is derived from an EMBL/GenBank/DDBJ whole genome shotgun (WGS) entry which is preliminary data.</text>
</comment>
<dbReference type="EMBL" id="NIZW01000024">
    <property type="protein sequence ID" value="PHQ32649.1"/>
    <property type="molecule type" value="Genomic_DNA"/>
</dbReference>
<evidence type="ECO:0000256" key="1">
    <source>
        <dbReference type="ARBA" id="ARBA00022898"/>
    </source>
</evidence>
<dbReference type="NCBIfam" id="TIGR00044">
    <property type="entry name" value="YggS family pyridoxal phosphate-dependent enzyme"/>
    <property type="match status" value="1"/>
</dbReference>
<dbReference type="PANTHER" id="PTHR10146:SF14">
    <property type="entry name" value="PYRIDOXAL PHOSPHATE HOMEOSTASIS PROTEIN"/>
    <property type="match status" value="1"/>
</dbReference>
<organism evidence="4 5">
    <name type="scientific">Rhodopirellula bahusiensis</name>
    <dbReference type="NCBI Taxonomy" id="2014065"/>
    <lineage>
        <taxon>Bacteria</taxon>
        <taxon>Pseudomonadati</taxon>
        <taxon>Planctomycetota</taxon>
        <taxon>Planctomycetia</taxon>
        <taxon>Pirellulales</taxon>
        <taxon>Pirellulaceae</taxon>
        <taxon>Rhodopirellula</taxon>
    </lineage>
</organism>
<feature type="modified residue" description="N6-(pyridoxal phosphate)lysine" evidence="2 3">
    <location>
        <position position="53"/>
    </location>
</feature>
<comment type="similarity">
    <text evidence="2">Belongs to the pyridoxal phosphate-binding protein YggS/PROSC family.</text>
</comment>
<evidence type="ECO:0000256" key="3">
    <source>
        <dbReference type="PIRSR" id="PIRSR004848-1"/>
    </source>
</evidence>
<protein>
    <recommendedName>
        <fullName evidence="2">Pyridoxal phosphate homeostasis protein</fullName>
        <shortName evidence="2">PLP homeostasis protein</shortName>
    </recommendedName>
</protein>
<dbReference type="OrthoDB" id="9804072at2"/>